<feature type="transmembrane region" description="Helical" evidence="1">
    <location>
        <begin position="82"/>
        <end position="107"/>
    </location>
</feature>
<keyword evidence="1" id="KW-1133">Transmembrane helix</keyword>
<sequence>MARLKKILLINSNKNIPPTQQQLPPIKTDDLPWDVFPVTDEFATQYTDWDKELSQPVPAARSRTQELSLPARQNHQTRLIRILIFTFKHLIFALDALVLAALSYLCFKDQRPYLFLCWYVILIFWGCLAIPPVRHLLQRTGQTITRLCSLARGQHADTASNLDRSPRMRKLQDDTGAYMQALRRMHRTGRH</sequence>
<organism evidence="2 3">
    <name type="scientific">Dictyobacter vulcani</name>
    <dbReference type="NCBI Taxonomy" id="2607529"/>
    <lineage>
        <taxon>Bacteria</taxon>
        <taxon>Bacillati</taxon>
        <taxon>Chloroflexota</taxon>
        <taxon>Ktedonobacteria</taxon>
        <taxon>Ktedonobacterales</taxon>
        <taxon>Dictyobacteraceae</taxon>
        <taxon>Dictyobacter</taxon>
    </lineage>
</organism>
<accession>A0A5J4KKA0</accession>
<reference evidence="2 3" key="1">
    <citation type="submission" date="2019-10" db="EMBL/GenBank/DDBJ databases">
        <title>Dictyobacter vulcani sp. nov., within the class Ktedonobacteria, isolated from soil of volcanic Mt. Zao.</title>
        <authorList>
            <person name="Zheng Y."/>
            <person name="Wang C.M."/>
            <person name="Sakai Y."/>
            <person name="Abe K."/>
            <person name="Yokota A."/>
            <person name="Yabe S."/>
        </authorList>
    </citation>
    <scope>NUCLEOTIDE SEQUENCE [LARGE SCALE GENOMIC DNA]</scope>
    <source>
        <strain evidence="2 3">W12</strain>
    </source>
</reference>
<proteinExistence type="predicted"/>
<name>A0A5J4KKA0_9CHLR</name>
<gene>
    <name evidence="2" type="ORF">KDW_23650</name>
</gene>
<evidence type="ECO:0000313" key="2">
    <source>
        <dbReference type="EMBL" id="GER88203.1"/>
    </source>
</evidence>
<protein>
    <submittedName>
        <fullName evidence="2">Uncharacterized protein</fullName>
    </submittedName>
</protein>
<keyword evidence="1" id="KW-0472">Membrane</keyword>
<evidence type="ECO:0000256" key="1">
    <source>
        <dbReference type="SAM" id="Phobius"/>
    </source>
</evidence>
<feature type="transmembrane region" description="Helical" evidence="1">
    <location>
        <begin position="113"/>
        <end position="133"/>
    </location>
</feature>
<keyword evidence="1" id="KW-0812">Transmembrane</keyword>
<dbReference type="AlphaFoldDB" id="A0A5J4KKA0"/>
<keyword evidence="3" id="KW-1185">Reference proteome</keyword>
<dbReference type="Proteomes" id="UP000326912">
    <property type="component" value="Unassembled WGS sequence"/>
</dbReference>
<evidence type="ECO:0000313" key="3">
    <source>
        <dbReference type="Proteomes" id="UP000326912"/>
    </source>
</evidence>
<comment type="caution">
    <text evidence="2">The sequence shown here is derived from an EMBL/GenBank/DDBJ whole genome shotgun (WGS) entry which is preliminary data.</text>
</comment>
<dbReference type="EMBL" id="BKZW01000001">
    <property type="protein sequence ID" value="GER88203.1"/>
    <property type="molecule type" value="Genomic_DNA"/>
</dbReference>